<evidence type="ECO:0000313" key="2">
    <source>
        <dbReference type="EMBL" id="GHC98980.1"/>
    </source>
</evidence>
<feature type="transmembrane region" description="Helical" evidence="1">
    <location>
        <begin position="142"/>
        <end position="161"/>
    </location>
</feature>
<keyword evidence="3" id="KW-1185">Reference proteome</keyword>
<accession>A0ABQ3GB45</accession>
<dbReference type="Proteomes" id="UP000626210">
    <property type="component" value="Unassembled WGS sequence"/>
</dbReference>
<evidence type="ECO:0000256" key="1">
    <source>
        <dbReference type="SAM" id="Phobius"/>
    </source>
</evidence>
<dbReference type="RefSeq" id="WP_189690095.1">
    <property type="nucleotide sequence ID" value="NZ_BMYK01000027.1"/>
</dbReference>
<evidence type="ECO:0000313" key="3">
    <source>
        <dbReference type="Proteomes" id="UP000626210"/>
    </source>
</evidence>
<name>A0ABQ3GB45_9BURK</name>
<protein>
    <recommendedName>
        <fullName evidence="4">Urease accessory protein UreJ</fullName>
    </recommendedName>
</protein>
<keyword evidence="1" id="KW-1133">Transmembrane helix</keyword>
<feature type="transmembrane region" description="Helical" evidence="1">
    <location>
        <begin position="173"/>
        <end position="193"/>
    </location>
</feature>
<reference evidence="3" key="1">
    <citation type="journal article" date="2019" name="Int. J. Syst. Evol. Microbiol.">
        <title>The Global Catalogue of Microorganisms (GCM) 10K type strain sequencing project: providing services to taxonomists for standard genome sequencing and annotation.</title>
        <authorList>
            <consortium name="The Broad Institute Genomics Platform"/>
            <consortium name="The Broad Institute Genome Sequencing Center for Infectious Disease"/>
            <person name="Wu L."/>
            <person name="Ma J."/>
        </authorList>
    </citation>
    <scope>NUCLEOTIDE SEQUENCE [LARGE SCALE GENOMIC DNA]</scope>
    <source>
        <strain evidence="3">KCTC 23314</strain>
    </source>
</reference>
<organism evidence="2 3">
    <name type="scientific">Pseudorhodoferax aquiterrae</name>
    <dbReference type="NCBI Taxonomy" id="747304"/>
    <lineage>
        <taxon>Bacteria</taxon>
        <taxon>Pseudomonadati</taxon>
        <taxon>Pseudomonadota</taxon>
        <taxon>Betaproteobacteria</taxon>
        <taxon>Burkholderiales</taxon>
        <taxon>Comamonadaceae</taxon>
    </lineage>
</organism>
<dbReference type="Pfam" id="PF04955">
    <property type="entry name" value="HupE_UreJ"/>
    <property type="match status" value="1"/>
</dbReference>
<gene>
    <name evidence="2" type="ORF">GCM10007320_55200</name>
</gene>
<feature type="transmembrane region" description="Helical" evidence="1">
    <location>
        <begin position="113"/>
        <end position="130"/>
    </location>
</feature>
<feature type="transmembrane region" description="Helical" evidence="1">
    <location>
        <begin position="37"/>
        <end position="54"/>
    </location>
</feature>
<evidence type="ECO:0008006" key="4">
    <source>
        <dbReference type="Google" id="ProtNLM"/>
    </source>
</evidence>
<dbReference type="InterPro" id="IPR007038">
    <property type="entry name" value="HupE_UreJ"/>
</dbReference>
<comment type="caution">
    <text evidence="2">The sequence shown here is derived from an EMBL/GenBank/DDBJ whole genome shotgun (WGS) entry which is preliminary data.</text>
</comment>
<dbReference type="EMBL" id="BMYK01000027">
    <property type="protein sequence ID" value="GHC98980.1"/>
    <property type="molecule type" value="Genomic_DNA"/>
</dbReference>
<keyword evidence="1" id="KW-0472">Membrane</keyword>
<proteinExistence type="predicted"/>
<keyword evidence="1" id="KW-0812">Transmembrane</keyword>
<sequence>MARRVGAAAAAGSAGAAWAHGEIKGVGAFYSGVLHPFMSPAHLIALLALGLLFGQRGLGASRPAMGALAAALVPGLCLSLRLQGLPEPDPWLLALGTVLGLGVVLARPWPTWALVPLAALAGLAVGLGSAPDGMAPAQRAAALAGTFVGATLCTACLAGAVHPLHKPWARVGVRVLASWLSASALLVLTLGIARPA</sequence>
<feature type="transmembrane region" description="Helical" evidence="1">
    <location>
        <begin position="66"/>
        <end position="84"/>
    </location>
</feature>